<dbReference type="EMBL" id="LYBM01000036">
    <property type="protein sequence ID" value="ODA31383.1"/>
    <property type="molecule type" value="Genomic_DNA"/>
</dbReference>
<accession>A0A1C3EDT3</accession>
<proteinExistence type="predicted"/>
<dbReference type="PROSITE" id="PS51257">
    <property type="entry name" value="PROKAR_LIPOPROTEIN"/>
    <property type="match status" value="1"/>
</dbReference>
<comment type="caution">
    <text evidence="1">The sequence shown here is derived from an EMBL/GenBank/DDBJ whole genome shotgun (WGS) entry which is preliminary data.</text>
</comment>
<dbReference type="Proteomes" id="UP000094936">
    <property type="component" value="Unassembled WGS sequence"/>
</dbReference>
<reference evidence="1 2" key="1">
    <citation type="submission" date="2016-05" db="EMBL/GenBank/DDBJ databases">
        <title>Genomic Taxonomy of the Vibrionaceae.</title>
        <authorList>
            <person name="Gomez-Gil B."/>
            <person name="Enciso-Ibarra J."/>
        </authorList>
    </citation>
    <scope>NUCLEOTIDE SEQUENCE [LARGE SCALE GENOMIC DNA]</scope>
    <source>
        <strain evidence="1 2">CAIM 1920</strain>
    </source>
</reference>
<keyword evidence="2" id="KW-1185">Reference proteome</keyword>
<protein>
    <recommendedName>
        <fullName evidence="3">Lipoprotein</fullName>
    </recommendedName>
</protein>
<organism evidence="1 2">
    <name type="scientific">Veronia pacifica</name>
    <dbReference type="NCBI Taxonomy" id="1080227"/>
    <lineage>
        <taxon>Bacteria</taxon>
        <taxon>Pseudomonadati</taxon>
        <taxon>Pseudomonadota</taxon>
        <taxon>Gammaproteobacteria</taxon>
        <taxon>Vibrionales</taxon>
        <taxon>Vibrionaceae</taxon>
        <taxon>Veronia</taxon>
    </lineage>
</organism>
<evidence type="ECO:0008006" key="3">
    <source>
        <dbReference type="Google" id="ProtNLM"/>
    </source>
</evidence>
<evidence type="ECO:0000313" key="2">
    <source>
        <dbReference type="Proteomes" id="UP000094936"/>
    </source>
</evidence>
<name>A0A1C3EDT3_9GAMM</name>
<dbReference type="AlphaFoldDB" id="A0A1C3EDT3"/>
<dbReference type="OrthoDB" id="5895265at2"/>
<sequence>MKLRFGTLTAITVALMGCNTVESRTKGEPESIADTRIDNAFISFVAVTNGCTSNDSFQLQVRDIKSDMANIEVIRTKPDLCRMKPSYKNYKLRINANLEKLKLNVVNPQLSIKK</sequence>
<dbReference type="RefSeq" id="WP_068904476.1">
    <property type="nucleotide sequence ID" value="NZ_JBHUIF010000028.1"/>
</dbReference>
<dbReference type="STRING" id="1080227.A8L45_17030"/>
<evidence type="ECO:0000313" key="1">
    <source>
        <dbReference type="EMBL" id="ODA31383.1"/>
    </source>
</evidence>
<gene>
    <name evidence="1" type="ORF">A8L45_17030</name>
</gene>